<evidence type="ECO:0000256" key="1">
    <source>
        <dbReference type="SAM" id="MobiDB-lite"/>
    </source>
</evidence>
<evidence type="ECO:0000313" key="2">
    <source>
        <dbReference type="EMBL" id="KAG2298834.1"/>
    </source>
</evidence>
<evidence type="ECO:0000313" key="3">
    <source>
        <dbReference type="Proteomes" id="UP000886595"/>
    </source>
</evidence>
<organism evidence="2 3">
    <name type="scientific">Brassica carinata</name>
    <name type="common">Ethiopian mustard</name>
    <name type="synonym">Abyssinian cabbage</name>
    <dbReference type="NCBI Taxonomy" id="52824"/>
    <lineage>
        <taxon>Eukaryota</taxon>
        <taxon>Viridiplantae</taxon>
        <taxon>Streptophyta</taxon>
        <taxon>Embryophyta</taxon>
        <taxon>Tracheophyta</taxon>
        <taxon>Spermatophyta</taxon>
        <taxon>Magnoliopsida</taxon>
        <taxon>eudicotyledons</taxon>
        <taxon>Gunneridae</taxon>
        <taxon>Pentapetalae</taxon>
        <taxon>rosids</taxon>
        <taxon>malvids</taxon>
        <taxon>Brassicales</taxon>
        <taxon>Brassicaceae</taxon>
        <taxon>Brassiceae</taxon>
        <taxon>Brassica</taxon>
    </lineage>
</organism>
<feature type="region of interest" description="Disordered" evidence="1">
    <location>
        <begin position="48"/>
        <end position="118"/>
    </location>
</feature>
<gene>
    <name evidence="2" type="ORF">Bca52824_035306</name>
</gene>
<name>A0A8X7S1Q4_BRACI</name>
<comment type="caution">
    <text evidence="2">The sequence shown here is derived from an EMBL/GenBank/DDBJ whole genome shotgun (WGS) entry which is preliminary data.</text>
</comment>
<proteinExistence type="predicted"/>
<keyword evidence="3" id="KW-1185">Reference proteome</keyword>
<dbReference type="EMBL" id="JAAMPC010000008">
    <property type="protein sequence ID" value="KAG2298834.1"/>
    <property type="molecule type" value="Genomic_DNA"/>
</dbReference>
<feature type="compositionally biased region" description="Polar residues" evidence="1">
    <location>
        <begin position="109"/>
        <end position="118"/>
    </location>
</feature>
<protein>
    <submittedName>
        <fullName evidence="2">Uncharacterized protein</fullName>
    </submittedName>
</protein>
<feature type="compositionally biased region" description="Polar residues" evidence="1">
    <location>
        <begin position="62"/>
        <end position="79"/>
    </location>
</feature>
<sequence>MGTQQLLALLSAVDEIADQVADGVDDGKKKGSKRKLISLDDLEDDSDIEITSETQKSKPRRQTSFGTASQKPMFQSTLDGGSGSFARACSQKKYVPMKSMFRGGRRKPTTQGLSSQAT</sequence>
<reference evidence="2 3" key="1">
    <citation type="submission" date="2020-02" db="EMBL/GenBank/DDBJ databases">
        <authorList>
            <person name="Ma Q."/>
            <person name="Huang Y."/>
            <person name="Song X."/>
            <person name="Pei D."/>
        </authorList>
    </citation>
    <scope>NUCLEOTIDE SEQUENCE [LARGE SCALE GENOMIC DNA]</scope>
    <source>
        <strain evidence="2">Sxm20200214</strain>
        <tissue evidence="2">Leaf</tissue>
    </source>
</reference>
<dbReference type="AlphaFoldDB" id="A0A8X7S1Q4"/>
<dbReference type="Proteomes" id="UP000886595">
    <property type="component" value="Unassembled WGS sequence"/>
</dbReference>
<accession>A0A8X7S1Q4</accession>